<keyword evidence="1" id="KW-0449">Lipoprotein</keyword>
<name>L9W3E6_9EURY</name>
<dbReference type="RefSeq" id="WP_006089020.1">
    <property type="nucleotide sequence ID" value="NZ_AOHW01000022.1"/>
</dbReference>
<dbReference type="eggNOG" id="arCOG04012">
    <property type="taxonomic scope" value="Archaea"/>
</dbReference>
<dbReference type="PANTHER" id="PTHR41247:SF1">
    <property type="entry name" value="HTH-TYPE TRANSCRIPTIONAL REPRESSOR YCNK"/>
    <property type="match status" value="1"/>
</dbReference>
<dbReference type="InterPro" id="IPR008719">
    <property type="entry name" value="N2O_reductase_NosL"/>
</dbReference>
<dbReference type="PANTHER" id="PTHR41247">
    <property type="entry name" value="HTH-TYPE TRANSCRIPTIONAL REPRESSOR YCNK"/>
    <property type="match status" value="1"/>
</dbReference>
<proteinExistence type="predicted"/>
<dbReference type="AlphaFoldDB" id="L9W3E6"/>
<accession>L9W3E6</accession>
<keyword evidence="2" id="KW-1185">Reference proteome</keyword>
<dbReference type="SUPFAM" id="SSF160387">
    <property type="entry name" value="NosL/MerB-like"/>
    <property type="match status" value="1"/>
</dbReference>
<evidence type="ECO:0000313" key="1">
    <source>
        <dbReference type="EMBL" id="ELY42863.1"/>
    </source>
</evidence>
<organism evidence="1 2">
    <name type="scientific">Natronorubrum tibetense GA33</name>
    <dbReference type="NCBI Taxonomy" id="1114856"/>
    <lineage>
        <taxon>Archaea</taxon>
        <taxon>Methanobacteriati</taxon>
        <taxon>Methanobacteriota</taxon>
        <taxon>Stenosarchaea group</taxon>
        <taxon>Halobacteria</taxon>
        <taxon>Halobacteriales</taxon>
        <taxon>Natrialbaceae</taxon>
        <taxon>Natronorubrum</taxon>
    </lineage>
</organism>
<protein>
    <submittedName>
        <fullName evidence="1">Lipoprotein NosL</fullName>
    </submittedName>
</protein>
<dbReference type="PATRIC" id="fig|1114856.3.peg.1251"/>
<gene>
    <name evidence="1" type="ORF">C496_06002</name>
</gene>
<dbReference type="Pfam" id="PF05573">
    <property type="entry name" value="NosL"/>
    <property type="match status" value="1"/>
</dbReference>
<sequence>MDSTDTTGRIVTRRTVLGSVGTVCLGAVAGCLDGEEASVPDAIEIDDDQDCDNCTMRIGSHPGPAGQTHYEEPTEVFDEDLDEDRPAQFCSSLCTYAFTFDNEGEAEPTVTYLTDYSAVDYEIEDGDDAPVPTRHLEADAFGNATELTLVGDSEVEGAMGGSLIPFSDADEADDFQAEYGGELYDHDEVTQDLIMSLM</sequence>
<dbReference type="OrthoDB" id="162738at2157"/>
<reference evidence="1 2" key="1">
    <citation type="journal article" date="2014" name="PLoS Genet.">
        <title>Phylogenetically driven sequencing of extremely halophilic archaea reveals strategies for static and dynamic osmo-response.</title>
        <authorList>
            <person name="Becker E.A."/>
            <person name="Seitzer P.M."/>
            <person name="Tritt A."/>
            <person name="Larsen D."/>
            <person name="Krusor M."/>
            <person name="Yao A.I."/>
            <person name="Wu D."/>
            <person name="Madern D."/>
            <person name="Eisen J.A."/>
            <person name="Darling A.E."/>
            <person name="Facciotti M.T."/>
        </authorList>
    </citation>
    <scope>NUCLEOTIDE SEQUENCE [LARGE SCALE GENOMIC DNA]</scope>
    <source>
        <strain evidence="1 2">GA33</strain>
    </source>
</reference>
<evidence type="ECO:0000313" key="2">
    <source>
        <dbReference type="Proteomes" id="UP000011599"/>
    </source>
</evidence>
<dbReference type="Proteomes" id="UP000011599">
    <property type="component" value="Unassembled WGS sequence"/>
</dbReference>
<comment type="caution">
    <text evidence="1">The sequence shown here is derived from an EMBL/GenBank/DDBJ whole genome shotgun (WGS) entry which is preliminary data.</text>
</comment>
<dbReference type="EMBL" id="AOHW01000022">
    <property type="protein sequence ID" value="ELY42863.1"/>
    <property type="molecule type" value="Genomic_DNA"/>
</dbReference>
<dbReference type="STRING" id="1114856.GCA_000383975_01087"/>
<dbReference type="Gene3D" id="3.30.70.2050">
    <property type="match status" value="1"/>
</dbReference>